<protein>
    <recommendedName>
        <fullName evidence="2">Tf2-1-like SH3-like domain-containing protein</fullName>
    </recommendedName>
</protein>
<dbReference type="Pfam" id="PF24626">
    <property type="entry name" value="SH3_Tf2-1"/>
    <property type="match status" value="1"/>
</dbReference>
<proteinExistence type="predicted"/>
<sequence>MTPFELATGKEVITPLALTQDSTLAKNNPDCGAFLDQWKTKLEEAKSSLQRSKERMARYANKKRRPGEEFQVGDLVLVSARNITLPKNITQKFNHRYYGPYKVEKRINEVTYSLELPNNVQFHNAFHVSLLKRFKPDSKYGREIPVLHDGENQFEAEAILRDQITRDGPRFLIKFKGRPLVDSDWLPANTFGPDHPLVRKATLKPHVMFPNFCNHTNFCKTRTRLLRTPSSSSRGRMSQPVFLSSPFQCLGGMPCGAKLCATMRGTSTPHTKL</sequence>
<evidence type="ECO:0000259" key="2">
    <source>
        <dbReference type="Pfam" id="PF24626"/>
    </source>
</evidence>
<evidence type="ECO:0000313" key="4">
    <source>
        <dbReference type="Proteomes" id="UP000825935"/>
    </source>
</evidence>
<feature type="domain" description="Tf2-1-like SH3-like" evidence="2">
    <location>
        <begin position="73"/>
        <end position="134"/>
    </location>
</feature>
<dbReference type="EMBL" id="CM035410">
    <property type="protein sequence ID" value="KAH7436390.1"/>
    <property type="molecule type" value="Genomic_DNA"/>
</dbReference>
<keyword evidence="4" id="KW-1185">Reference proteome</keyword>
<feature type="coiled-coil region" evidence="1">
    <location>
        <begin position="35"/>
        <end position="62"/>
    </location>
</feature>
<dbReference type="AlphaFoldDB" id="A0A8T2UP61"/>
<reference evidence="3" key="1">
    <citation type="submission" date="2021-08" db="EMBL/GenBank/DDBJ databases">
        <title>WGS assembly of Ceratopteris richardii.</title>
        <authorList>
            <person name="Marchant D.B."/>
            <person name="Chen G."/>
            <person name="Jenkins J."/>
            <person name="Shu S."/>
            <person name="Leebens-Mack J."/>
            <person name="Grimwood J."/>
            <person name="Schmutz J."/>
            <person name="Soltis P."/>
            <person name="Soltis D."/>
            <person name="Chen Z.-H."/>
        </authorList>
    </citation>
    <scope>NUCLEOTIDE SEQUENCE</scope>
    <source>
        <strain evidence="3">Whitten #5841</strain>
        <tissue evidence="3">Leaf</tissue>
    </source>
</reference>
<evidence type="ECO:0000313" key="3">
    <source>
        <dbReference type="EMBL" id="KAH7436390.1"/>
    </source>
</evidence>
<dbReference type="CDD" id="cd00024">
    <property type="entry name" value="CD_CSD"/>
    <property type="match status" value="1"/>
</dbReference>
<comment type="caution">
    <text evidence="3">The sequence shown here is derived from an EMBL/GenBank/DDBJ whole genome shotgun (WGS) entry which is preliminary data.</text>
</comment>
<dbReference type="InterPro" id="IPR016197">
    <property type="entry name" value="Chromo-like_dom_sf"/>
</dbReference>
<accession>A0A8T2UP61</accession>
<dbReference type="InterPro" id="IPR056924">
    <property type="entry name" value="SH3_Tf2-1"/>
</dbReference>
<dbReference type="PANTHER" id="PTHR46148:SF52">
    <property type="entry name" value="OS04G0603800 PROTEIN"/>
    <property type="match status" value="1"/>
</dbReference>
<evidence type="ECO:0000256" key="1">
    <source>
        <dbReference type="SAM" id="Coils"/>
    </source>
</evidence>
<name>A0A8T2UP61_CERRI</name>
<dbReference type="PANTHER" id="PTHR46148">
    <property type="entry name" value="CHROMO DOMAIN-CONTAINING PROTEIN"/>
    <property type="match status" value="1"/>
</dbReference>
<organism evidence="3 4">
    <name type="scientific">Ceratopteris richardii</name>
    <name type="common">Triangle waterfern</name>
    <dbReference type="NCBI Taxonomy" id="49495"/>
    <lineage>
        <taxon>Eukaryota</taxon>
        <taxon>Viridiplantae</taxon>
        <taxon>Streptophyta</taxon>
        <taxon>Embryophyta</taxon>
        <taxon>Tracheophyta</taxon>
        <taxon>Polypodiopsida</taxon>
        <taxon>Polypodiidae</taxon>
        <taxon>Polypodiales</taxon>
        <taxon>Pteridineae</taxon>
        <taxon>Pteridaceae</taxon>
        <taxon>Parkerioideae</taxon>
        <taxon>Ceratopteris</taxon>
    </lineage>
</organism>
<dbReference type="SUPFAM" id="SSF54160">
    <property type="entry name" value="Chromo domain-like"/>
    <property type="match status" value="1"/>
</dbReference>
<dbReference type="Proteomes" id="UP000825935">
    <property type="component" value="Chromosome 5"/>
</dbReference>
<keyword evidence="1" id="KW-0175">Coiled coil</keyword>
<gene>
    <name evidence="3" type="ORF">KP509_05G017900</name>
</gene>